<dbReference type="Gene3D" id="1.10.3730.20">
    <property type="match status" value="1"/>
</dbReference>
<keyword evidence="7" id="KW-0448">Lipopolysaccharide biosynthesis</keyword>
<reference evidence="13 14" key="1">
    <citation type="submission" date="2019-07" db="EMBL/GenBank/DDBJ databases">
        <title>Ln-dependent methylotrophs.</title>
        <authorList>
            <person name="Tani A."/>
        </authorList>
    </citation>
    <scope>NUCLEOTIDE SEQUENCE [LARGE SCALE GENOMIC DNA]</scope>
    <source>
        <strain evidence="13 14">SM12</strain>
    </source>
</reference>
<comment type="subcellular location">
    <subcellularLocation>
        <location evidence="1">Cell membrane</location>
        <topology evidence="1">Multi-pass membrane protein</topology>
    </subcellularLocation>
</comment>
<dbReference type="RefSeq" id="WP_143124368.1">
    <property type="nucleotide sequence ID" value="NZ_VJMG01000015.1"/>
</dbReference>
<organism evidence="13 14">
    <name type="scientific">Rhizobium straminoryzae</name>
    <dbReference type="NCBI Taxonomy" id="1387186"/>
    <lineage>
        <taxon>Bacteria</taxon>
        <taxon>Pseudomonadati</taxon>
        <taxon>Pseudomonadota</taxon>
        <taxon>Alphaproteobacteria</taxon>
        <taxon>Hyphomicrobiales</taxon>
        <taxon>Rhizobiaceae</taxon>
        <taxon>Rhizobium/Agrobacterium group</taxon>
        <taxon>Rhizobium</taxon>
    </lineage>
</organism>
<evidence type="ECO:0000256" key="6">
    <source>
        <dbReference type="ARBA" id="ARBA00022692"/>
    </source>
</evidence>
<evidence type="ECO:0000256" key="5">
    <source>
        <dbReference type="ARBA" id="ARBA00022556"/>
    </source>
</evidence>
<dbReference type="SUPFAM" id="SSF103481">
    <property type="entry name" value="Multidrug resistance efflux transporter EmrE"/>
    <property type="match status" value="1"/>
</dbReference>
<evidence type="ECO:0000256" key="8">
    <source>
        <dbReference type="ARBA" id="ARBA00022989"/>
    </source>
</evidence>
<keyword evidence="14" id="KW-1185">Reference proteome</keyword>
<feature type="transmembrane region" description="Helical" evidence="11">
    <location>
        <begin position="98"/>
        <end position="118"/>
    </location>
</feature>
<dbReference type="GO" id="GO:0009103">
    <property type="term" value="P:lipopolysaccharide biosynthetic process"/>
    <property type="evidence" value="ECO:0007669"/>
    <property type="project" value="UniProtKB-KW"/>
</dbReference>
<evidence type="ECO:0000259" key="12">
    <source>
        <dbReference type="Pfam" id="PF00892"/>
    </source>
</evidence>
<keyword evidence="3" id="KW-0444">Lipid biosynthesis</keyword>
<dbReference type="PANTHER" id="PTHR30561">
    <property type="entry name" value="SMR FAMILY PROTON-DEPENDENT DRUG EFFLUX TRANSPORTER SUGE"/>
    <property type="match status" value="1"/>
</dbReference>
<feature type="domain" description="EamA" evidence="12">
    <location>
        <begin position="47"/>
        <end position="114"/>
    </location>
</feature>
<dbReference type="EMBL" id="VJMG01000015">
    <property type="protein sequence ID" value="TRL40258.1"/>
    <property type="molecule type" value="Genomic_DNA"/>
</dbReference>
<evidence type="ECO:0000256" key="7">
    <source>
        <dbReference type="ARBA" id="ARBA00022985"/>
    </source>
</evidence>
<keyword evidence="9" id="KW-0443">Lipid metabolism</keyword>
<evidence type="ECO:0000256" key="1">
    <source>
        <dbReference type="ARBA" id="ARBA00004651"/>
    </source>
</evidence>
<keyword evidence="2" id="KW-1003">Cell membrane</keyword>
<dbReference type="InterPro" id="IPR037185">
    <property type="entry name" value="EmrE-like"/>
</dbReference>
<dbReference type="GO" id="GO:0005886">
    <property type="term" value="C:plasma membrane"/>
    <property type="evidence" value="ECO:0007669"/>
    <property type="project" value="UniProtKB-SubCell"/>
</dbReference>
<protein>
    <submittedName>
        <fullName evidence="13">EamA family transporter</fullName>
    </submittedName>
</protein>
<keyword evidence="4" id="KW-0997">Cell inner membrane</keyword>
<dbReference type="GO" id="GO:0009245">
    <property type="term" value="P:lipid A biosynthetic process"/>
    <property type="evidence" value="ECO:0007669"/>
    <property type="project" value="UniProtKB-KW"/>
</dbReference>
<keyword evidence="5" id="KW-0441">Lipid A biosynthesis</keyword>
<dbReference type="PANTHER" id="PTHR30561:SF9">
    <property type="entry name" value="4-AMINO-4-DEOXY-L-ARABINOSE-PHOSPHOUNDECAPRENOL FLIPPASE SUBUNIT ARNF-RELATED"/>
    <property type="match status" value="1"/>
</dbReference>
<dbReference type="Pfam" id="PF00892">
    <property type="entry name" value="EamA"/>
    <property type="match status" value="1"/>
</dbReference>
<gene>
    <name evidence="13" type="ORF">FNA46_06830</name>
</gene>
<dbReference type="Proteomes" id="UP000316801">
    <property type="component" value="Unassembled WGS sequence"/>
</dbReference>
<dbReference type="InterPro" id="IPR000620">
    <property type="entry name" value="EamA_dom"/>
</dbReference>
<evidence type="ECO:0000256" key="4">
    <source>
        <dbReference type="ARBA" id="ARBA00022519"/>
    </source>
</evidence>
<keyword evidence="10 11" id="KW-0472">Membrane</keyword>
<sequence>MRPLHLAWAVIPALNLLQQVLLKESAEKVTVAGLPEFLLHVLTSPWFLAAIVAEAVCFLIWMTVLSELDLSRAFPLSAASYVLVMLFAWAFFDEPVTPLQLAGSALILGGIACIASAPSSQTSAEAVRTRS</sequence>
<dbReference type="GO" id="GO:0022857">
    <property type="term" value="F:transmembrane transporter activity"/>
    <property type="evidence" value="ECO:0007669"/>
    <property type="project" value="InterPro"/>
</dbReference>
<evidence type="ECO:0000256" key="10">
    <source>
        <dbReference type="ARBA" id="ARBA00023136"/>
    </source>
</evidence>
<evidence type="ECO:0000313" key="13">
    <source>
        <dbReference type="EMBL" id="TRL40258.1"/>
    </source>
</evidence>
<dbReference type="InterPro" id="IPR000390">
    <property type="entry name" value="Small_drug/metabolite_transptr"/>
</dbReference>
<proteinExistence type="predicted"/>
<evidence type="ECO:0000256" key="2">
    <source>
        <dbReference type="ARBA" id="ARBA00022475"/>
    </source>
</evidence>
<dbReference type="AlphaFoldDB" id="A0A549TDV5"/>
<feature type="transmembrane region" description="Helical" evidence="11">
    <location>
        <begin position="73"/>
        <end position="92"/>
    </location>
</feature>
<evidence type="ECO:0000313" key="14">
    <source>
        <dbReference type="Proteomes" id="UP000316801"/>
    </source>
</evidence>
<name>A0A549TDV5_9HYPH</name>
<evidence type="ECO:0000256" key="11">
    <source>
        <dbReference type="SAM" id="Phobius"/>
    </source>
</evidence>
<evidence type="ECO:0000256" key="3">
    <source>
        <dbReference type="ARBA" id="ARBA00022516"/>
    </source>
</evidence>
<feature type="transmembrane region" description="Helical" evidence="11">
    <location>
        <begin position="46"/>
        <end position="66"/>
    </location>
</feature>
<accession>A0A549TDV5</accession>
<comment type="caution">
    <text evidence="13">The sequence shown here is derived from an EMBL/GenBank/DDBJ whole genome shotgun (WGS) entry which is preliminary data.</text>
</comment>
<keyword evidence="6 11" id="KW-0812">Transmembrane</keyword>
<keyword evidence="8 11" id="KW-1133">Transmembrane helix</keyword>
<evidence type="ECO:0000256" key="9">
    <source>
        <dbReference type="ARBA" id="ARBA00023098"/>
    </source>
</evidence>